<comment type="catalytic activity">
    <reaction evidence="12">
        <text>Couples ATP hydrolysis with the unwinding of duplex DNA by translocating in the 3'-5' direction.</text>
        <dbReference type="EC" id="5.6.2.4"/>
    </reaction>
</comment>
<comment type="caution">
    <text evidence="18">The sequence shown here is derived from an EMBL/GenBank/DDBJ whole genome shotgun (WGS) entry which is preliminary data.</text>
</comment>
<evidence type="ECO:0000256" key="2">
    <source>
        <dbReference type="ARBA" id="ARBA00022722"/>
    </source>
</evidence>
<evidence type="ECO:0000256" key="12">
    <source>
        <dbReference type="ARBA" id="ARBA00034617"/>
    </source>
</evidence>
<dbReference type="Pfam" id="PF12705">
    <property type="entry name" value="PDDEXK_1"/>
    <property type="match status" value="1"/>
</dbReference>
<dbReference type="PANTHER" id="PTHR11070">
    <property type="entry name" value="UVRD / RECB / PCRA DNA HELICASE FAMILY MEMBER"/>
    <property type="match status" value="1"/>
</dbReference>
<dbReference type="AlphaFoldDB" id="A0A2M9D3J2"/>
<feature type="domain" description="UvrD-like helicase ATP-binding" evidence="16">
    <location>
        <begin position="18"/>
        <end position="315"/>
    </location>
</feature>
<comment type="similarity">
    <text evidence="1">Belongs to the helicase family. UvrD subfamily.</text>
</comment>
<gene>
    <name evidence="18" type="ORF">CLV85_2335</name>
</gene>
<dbReference type="InterPro" id="IPR011335">
    <property type="entry name" value="Restrct_endonuc-II-like"/>
</dbReference>
<dbReference type="OrthoDB" id="5240387at2"/>
<keyword evidence="9" id="KW-0238">DNA-binding</keyword>
<dbReference type="GO" id="GO:0005524">
    <property type="term" value="F:ATP binding"/>
    <property type="evidence" value="ECO:0007669"/>
    <property type="project" value="UniProtKB-UniRule"/>
</dbReference>
<organism evidence="18 19">
    <name type="scientific">Salinibacterium amurskyense</name>
    <dbReference type="NCBI Taxonomy" id="205941"/>
    <lineage>
        <taxon>Bacteria</taxon>
        <taxon>Bacillati</taxon>
        <taxon>Actinomycetota</taxon>
        <taxon>Actinomycetes</taxon>
        <taxon>Micrococcales</taxon>
        <taxon>Microbacteriaceae</taxon>
        <taxon>Salinibacterium</taxon>
    </lineage>
</organism>
<dbReference type="InterPro" id="IPR038726">
    <property type="entry name" value="PDDEXK_AddAB-type"/>
</dbReference>
<dbReference type="Proteomes" id="UP000231742">
    <property type="component" value="Unassembled WGS sequence"/>
</dbReference>
<accession>A0A2M9D3J2</accession>
<dbReference type="PROSITE" id="PS51198">
    <property type="entry name" value="UVRD_HELICASE_ATP_BIND"/>
    <property type="match status" value="1"/>
</dbReference>
<sequence length="1033" mass="110592">MVTLPPEPADVSAPAPLNLDDSQRAVVDLADGVSAVVVGAAGSGKTATLVELVAERVHERDWSPEQIVVLSATRQSATALRDRLAARIDAPTLGPLARTANSLAFEVIREAAAVAGDGAPTLLTGAEQDQIIADLLAGEIADGAGAPWPAHLDPEVRRLRGFRTELRDLMMRCVEFGVTPEQLAALGERTERPEWVAASAFISVYDAVKASYRDRHFDASELLAEAAALIEGGHYAAIDRLRLVVVDDAHELTEATISLVRALASRGITIIGLGDPDLTTGSFRGAQPAVLSQWAARLALENCESLFLSSVHRHSAELRQTVTALTQRIGVAGLIEQRKSPAVATAASSIHSFQLSTPAEEVAFIARHLREKHVLESVPWSRMAVIVRTGSLIPSLARQLRTLEVVTSVSSARSAVRDEFSVNGLIVLLELALERRPLDAAAAIELLCSAVGGFDAVSLRRLKAALRHEALGAEIFDSADELIAQAMAAPAGFVTIDNRVARQAAAVAKNLRETAAAGAAGDTIEELLWGAWQRSGLADRWFEQALGAGVVAEEANRHLDAVVALFSSAKRFVERRPDAPANVFLNEWLSADVAEDTLAARSIMDSVTVGTPASVIGQEFDVVVVAGLQENVWPNLRVRGSLLGAHDLPRVLAGEQLAVTDRRREVLHDELRMFAQAVSRATSEVIVTAVAGDDNMPSPFLALIPEPDEPVRSRPPLSLRGLVGVLRRELTSGANPDAAASSLARLAAEGVPGADPRSWYGLRTPSTTEPLVDLTEPDAEVRVSPSRMESFETCPLHWAIDQLGGSTSNTASNLGTLIHDVAEKATDFSADALFKGVEERWSQMSFEASWQSEAEKLRAKKLTQHLATYLRDFAADGGELISNEMQFKLPLDQALLSGKIDRVEVYGGTTAVIVDLKTGKNEPSTDKAVADHPQLAAYQLAFASGAIEGVPEGLENGGAKLVVLSPSAKTRDYVDPKQQPMNDEELELFRQRVIDDARGMAGSVFVARVSSHCTDPWSFGNCRIHVVPAVSAR</sequence>
<evidence type="ECO:0000256" key="9">
    <source>
        <dbReference type="ARBA" id="ARBA00023125"/>
    </source>
</evidence>
<dbReference type="GO" id="GO:0033202">
    <property type="term" value="C:DNA helicase complex"/>
    <property type="evidence" value="ECO:0007669"/>
    <property type="project" value="TreeGrafter"/>
</dbReference>
<evidence type="ECO:0000256" key="11">
    <source>
        <dbReference type="ARBA" id="ARBA00023235"/>
    </source>
</evidence>
<dbReference type="Gene3D" id="1.10.486.10">
    <property type="entry name" value="PCRA, domain 4"/>
    <property type="match status" value="1"/>
</dbReference>
<dbReference type="RefSeq" id="WP_100389774.1">
    <property type="nucleotide sequence ID" value="NZ_BMZU01000003.1"/>
</dbReference>
<keyword evidence="3 15" id="KW-0547">Nucleotide-binding</keyword>
<protein>
    <recommendedName>
        <fullName evidence="13">DNA 3'-5' helicase</fullName>
        <ecNumber evidence="13">5.6.2.4</ecNumber>
    </recommendedName>
</protein>
<evidence type="ECO:0000256" key="15">
    <source>
        <dbReference type="PROSITE-ProRule" id="PRU00560"/>
    </source>
</evidence>
<evidence type="ECO:0000256" key="3">
    <source>
        <dbReference type="ARBA" id="ARBA00022741"/>
    </source>
</evidence>
<feature type="domain" description="UvrD-like helicase C-terminal" evidence="17">
    <location>
        <begin position="319"/>
        <end position="617"/>
    </location>
</feature>
<dbReference type="InterPro" id="IPR013986">
    <property type="entry name" value="DExx_box_DNA_helicase_dom_sf"/>
</dbReference>
<dbReference type="SUPFAM" id="SSF52540">
    <property type="entry name" value="P-loop containing nucleoside triphosphate hydrolases"/>
    <property type="match status" value="1"/>
</dbReference>
<dbReference type="EMBL" id="PGFH01000002">
    <property type="protein sequence ID" value="PJJ78757.1"/>
    <property type="molecule type" value="Genomic_DNA"/>
</dbReference>
<dbReference type="SUPFAM" id="SSF52980">
    <property type="entry name" value="Restriction endonuclease-like"/>
    <property type="match status" value="1"/>
</dbReference>
<keyword evidence="4" id="KW-0227">DNA damage</keyword>
<keyword evidence="10" id="KW-0234">DNA repair</keyword>
<dbReference type="Gene3D" id="3.40.50.300">
    <property type="entry name" value="P-loop containing nucleotide triphosphate hydrolases"/>
    <property type="match status" value="2"/>
</dbReference>
<dbReference type="GO" id="GO:0043138">
    <property type="term" value="F:3'-5' DNA helicase activity"/>
    <property type="evidence" value="ECO:0007669"/>
    <property type="project" value="UniProtKB-EC"/>
</dbReference>
<dbReference type="EC" id="5.6.2.4" evidence="13"/>
<keyword evidence="19" id="KW-1185">Reference proteome</keyword>
<reference evidence="18 19" key="1">
    <citation type="submission" date="2017-11" db="EMBL/GenBank/DDBJ databases">
        <title>Genomic Encyclopedia of Archaeal and Bacterial Type Strains, Phase II (KMG-II): From Individual Species to Whole Genera.</title>
        <authorList>
            <person name="Goeker M."/>
        </authorList>
    </citation>
    <scope>NUCLEOTIDE SEQUENCE [LARGE SCALE GENOMIC DNA]</scope>
    <source>
        <strain evidence="18 19">DSM 16400</strain>
    </source>
</reference>
<evidence type="ECO:0000256" key="13">
    <source>
        <dbReference type="ARBA" id="ARBA00034808"/>
    </source>
</evidence>
<dbReference type="Pfam" id="PF00580">
    <property type="entry name" value="UvrD-helicase"/>
    <property type="match status" value="1"/>
</dbReference>
<keyword evidence="2" id="KW-0540">Nuclease</keyword>
<dbReference type="GO" id="GO:0004527">
    <property type="term" value="F:exonuclease activity"/>
    <property type="evidence" value="ECO:0007669"/>
    <property type="project" value="UniProtKB-KW"/>
</dbReference>
<evidence type="ECO:0000256" key="4">
    <source>
        <dbReference type="ARBA" id="ARBA00022763"/>
    </source>
</evidence>
<dbReference type="InterPro" id="IPR027417">
    <property type="entry name" value="P-loop_NTPase"/>
</dbReference>
<dbReference type="GO" id="GO:0005829">
    <property type="term" value="C:cytosol"/>
    <property type="evidence" value="ECO:0007669"/>
    <property type="project" value="TreeGrafter"/>
</dbReference>
<proteinExistence type="inferred from homology"/>
<dbReference type="PROSITE" id="PS51217">
    <property type="entry name" value="UVRD_HELICASE_CTER"/>
    <property type="match status" value="1"/>
</dbReference>
<name>A0A2M9D3J2_9MICO</name>
<keyword evidence="6 15" id="KW-0347">Helicase</keyword>
<evidence type="ECO:0000256" key="1">
    <source>
        <dbReference type="ARBA" id="ARBA00009922"/>
    </source>
</evidence>
<evidence type="ECO:0000256" key="7">
    <source>
        <dbReference type="ARBA" id="ARBA00022839"/>
    </source>
</evidence>
<dbReference type="Gene3D" id="1.10.10.160">
    <property type="match status" value="1"/>
</dbReference>
<keyword evidence="7" id="KW-0269">Exonuclease</keyword>
<dbReference type="PANTHER" id="PTHR11070:SF59">
    <property type="entry name" value="DNA 3'-5' HELICASE"/>
    <property type="match status" value="1"/>
</dbReference>
<evidence type="ECO:0000313" key="18">
    <source>
        <dbReference type="EMBL" id="PJJ78757.1"/>
    </source>
</evidence>
<feature type="binding site" evidence="15">
    <location>
        <begin position="39"/>
        <end position="46"/>
    </location>
    <ligand>
        <name>ATP</name>
        <dbReference type="ChEBI" id="CHEBI:30616"/>
    </ligand>
</feature>
<evidence type="ECO:0000256" key="6">
    <source>
        <dbReference type="ARBA" id="ARBA00022806"/>
    </source>
</evidence>
<dbReference type="Gene3D" id="3.90.320.10">
    <property type="match status" value="1"/>
</dbReference>
<evidence type="ECO:0000259" key="17">
    <source>
        <dbReference type="PROSITE" id="PS51217"/>
    </source>
</evidence>
<dbReference type="GO" id="GO:0000725">
    <property type="term" value="P:recombinational repair"/>
    <property type="evidence" value="ECO:0007669"/>
    <property type="project" value="TreeGrafter"/>
</dbReference>
<keyword evidence="8 15" id="KW-0067">ATP-binding</keyword>
<keyword evidence="5 15" id="KW-0378">Hydrolase</keyword>
<evidence type="ECO:0000256" key="10">
    <source>
        <dbReference type="ARBA" id="ARBA00023204"/>
    </source>
</evidence>
<dbReference type="GO" id="GO:0003677">
    <property type="term" value="F:DNA binding"/>
    <property type="evidence" value="ECO:0007669"/>
    <property type="project" value="UniProtKB-KW"/>
</dbReference>
<keyword evidence="11" id="KW-0413">Isomerase</keyword>
<evidence type="ECO:0000256" key="14">
    <source>
        <dbReference type="ARBA" id="ARBA00048988"/>
    </source>
</evidence>
<evidence type="ECO:0000259" key="16">
    <source>
        <dbReference type="PROSITE" id="PS51198"/>
    </source>
</evidence>
<comment type="catalytic activity">
    <reaction evidence="14">
        <text>ATP + H2O = ADP + phosphate + H(+)</text>
        <dbReference type="Rhea" id="RHEA:13065"/>
        <dbReference type="ChEBI" id="CHEBI:15377"/>
        <dbReference type="ChEBI" id="CHEBI:15378"/>
        <dbReference type="ChEBI" id="CHEBI:30616"/>
        <dbReference type="ChEBI" id="CHEBI:43474"/>
        <dbReference type="ChEBI" id="CHEBI:456216"/>
        <dbReference type="EC" id="5.6.2.4"/>
    </reaction>
</comment>
<dbReference type="InterPro" id="IPR011604">
    <property type="entry name" value="PDDEXK-like_dom_sf"/>
</dbReference>
<dbReference type="InterPro" id="IPR000212">
    <property type="entry name" value="DNA_helicase_UvrD/REP"/>
</dbReference>
<evidence type="ECO:0000256" key="5">
    <source>
        <dbReference type="ARBA" id="ARBA00022801"/>
    </source>
</evidence>
<dbReference type="InterPro" id="IPR014016">
    <property type="entry name" value="UvrD-like_ATP-bd"/>
</dbReference>
<evidence type="ECO:0000256" key="8">
    <source>
        <dbReference type="ARBA" id="ARBA00022840"/>
    </source>
</evidence>
<evidence type="ECO:0000313" key="19">
    <source>
        <dbReference type="Proteomes" id="UP000231742"/>
    </source>
</evidence>
<dbReference type="InterPro" id="IPR014017">
    <property type="entry name" value="DNA_helicase_UvrD-like_C"/>
</dbReference>